<dbReference type="InterPro" id="IPR053137">
    <property type="entry name" value="NLR-like"/>
</dbReference>
<evidence type="ECO:0000313" key="4">
    <source>
        <dbReference type="Proteomes" id="UP001140562"/>
    </source>
</evidence>
<sequence>MARLLRCDDYTVGWVCALPIELAAAMAILDQMHTTPPYDHRDTNLYVCGRVGEHNVVIASLPRGQAGTNSAAAVAVQMKSTFSSTRFSLMVGIGGGVPSKEADVRLGDVVVSVPHKTDSGVVQYDAGKATVSGFERTGALNAPPAVLLSAVGTVEAHRKRGQSMLLRYLSKFNRQSGFSREEAGSDTLYKAEYKHVGPDATCGNCSTEHVVAREERSEGVVVHCGTIASGNQVIKDAAVRDKLSAQLGGVLCFEMEAAGLMNSFPCLVVRGVCDYADSHKNDKWQSYAASTAAAYAKEVLSVVPQAVEAVVVEAPALKRTIRQSVSKRHYDGDSTYRSKKRARSLHSRDAFNEPEYDEDNRASSEDSEDISSEDGDSGFSKNENGISDDNESVSSEDDEDGSSEDDEDGSSEDDEDGSSEDDEGGSSEDDESVDQW</sequence>
<dbReference type="InterPro" id="IPR000845">
    <property type="entry name" value="Nucleoside_phosphorylase_d"/>
</dbReference>
<evidence type="ECO:0000313" key="3">
    <source>
        <dbReference type="EMBL" id="KAJ4341488.1"/>
    </source>
</evidence>
<feature type="domain" description="Nucleoside phosphorylase" evidence="2">
    <location>
        <begin position="12"/>
        <end position="295"/>
    </location>
</feature>
<feature type="compositionally biased region" description="Acidic residues" evidence="1">
    <location>
        <begin position="386"/>
        <end position="436"/>
    </location>
</feature>
<evidence type="ECO:0000259" key="2">
    <source>
        <dbReference type="Pfam" id="PF01048"/>
    </source>
</evidence>
<dbReference type="PANTHER" id="PTHR46082:SF11">
    <property type="entry name" value="AAA+ ATPASE DOMAIN-CONTAINING PROTEIN-RELATED"/>
    <property type="match status" value="1"/>
</dbReference>
<feature type="compositionally biased region" description="Acidic residues" evidence="1">
    <location>
        <begin position="365"/>
        <end position="376"/>
    </location>
</feature>
<dbReference type="GO" id="GO:0003824">
    <property type="term" value="F:catalytic activity"/>
    <property type="evidence" value="ECO:0007669"/>
    <property type="project" value="InterPro"/>
</dbReference>
<evidence type="ECO:0000256" key="1">
    <source>
        <dbReference type="SAM" id="MobiDB-lite"/>
    </source>
</evidence>
<dbReference type="EMBL" id="JAPEUV010000011">
    <property type="protein sequence ID" value="KAJ4341488.1"/>
    <property type="molecule type" value="Genomic_DNA"/>
</dbReference>
<feature type="region of interest" description="Disordered" evidence="1">
    <location>
        <begin position="324"/>
        <end position="436"/>
    </location>
</feature>
<dbReference type="Gene3D" id="3.40.50.1580">
    <property type="entry name" value="Nucleoside phosphorylase domain"/>
    <property type="match status" value="1"/>
</dbReference>
<keyword evidence="4" id="KW-1185">Reference proteome</keyword>
<comment type="caution">
    <text evidence="3">The sequence shown here is derived from an EMBL/GenBank/DDBJ whole genome shotgun (WGS) entry which is preliminary data.</text>
</comment>
<organism evidence="3 4">
    <name type="scientific">Didymella glomerata</name>
    <dbReference type="NCBI Taxonomy" id="749621"/>
    <lineage>
        <taxon>Eukaryota</taxon>
        <taxon>Fungi</taxon>
        <taxon>Dikarya</taxon>
        <taxon>Ascomycota</taxon>
        <taxon>Pezizomycotina</taxon>
        <taxon>Dothideomycetes</taxon>
        <taxon>Pleosporomycetidae</taxon>
        <taxon>Pleosporales</taxon>
        <taxon>Pleosporineae</taxon>
        <taxon>Didymellaceae</taxon>
        <taxon>Didymella</taxon>
    </lineage>
</organism>
<accession>A0A9W9C2G4</accession>
<dbReference type="PANTHER" id="PTHR46082">
    <property type="entry name" value="ATP/GTP-BINDING PROTEIN-RELATED"/>
    <property type="match status" value="1"/>
</dbReference>
<dbReference type="InterPro" id="IPR035994">
    <property type="entry name" value="Nucleoside_phosphorylase_sf"/>
</dbReference>
<dbReference type="Proteomes" id="UP001140562">
    <property type="component" value="Unassembled WGS sequence"/>
</dbReference>
<gene>
    <name evidence="3" type="ORF">N0V87_001880</name>
</gene>
<name>A0A9W9C2G4_9PLEO</name>
<dbReference type="Pfam" id="PF01048">
    <property type="entry name" value="PNP_UDP_1"/>
    <property type="match status" value="1"/>
</dbReference>
<dbReference type="SUPFAM" id="SSF53167">
    <property type="entry name" value="Purine and uridine phosphorylases"/>
    <property type="match status" value="1"/>
</dbReference>
<reference evidence="3" key="1">
    <citation type="submission" date="2022-10" db="EMBL/GenBank/DDBJ databases">
        <title>Tapping the CABI collections for fungal endophytes: first genome assemblies for Collariella, Neodidymelliopsis, Ascochyta clinopodiicola, Didymella pomorum, Didymosphaeria variabile, Neocosmospora piperis and Neocucurbitaria cava.</title>
        <authorList>
            <person name="Hill R."/>
        </authorList>
    </citation>
    <scope>NUCLEOTIDE SEQUENCE</scope>
    <source>
        <strain evidence="3">IMI 360193</strain>
    </source>
</reference>
<dbReference type="GO" id="GO:0009116">
    <property type="term" value="P:nucleoside metabolic process"/>
    <property type="evidence" value="ECO:0007669"/>
    <property type="project" value="InterPro"/>
</dbReference>
<proteinExistence type="predicted"/>
<dbReference type="OrthoDB" id="1577640at2759"/>
<dbReference type="AlphaFoldDB" id="A0A9W9C2G4"/>
<protein>
    <recommendedName>
        <fullName evidence="2">Nucleoside phosphorylase domain-containing protein</fullName>
    </recommendedName>
</protein>